<feature type="compositionally biased region" description="Basic and acidic residues" evidence="2">
    <location>
        <begin position="276"/>
        <end position="287"/>
    </location>
</feature>
<evidence type="ECO:0000256" key="2">
    <source>
        <dbReference type="SAM" id="MobiDB-lite"/>
    </source>
</evidence>
<feature type="coiled-coil region" evidence="1">
    <location>
        <begin position="603"/>
        <end position="644"/>
    </location>
</feature>
<dbReference type="PANTHER" id="PTHR33223:SF11">
    <property type="entry name" value="ELEMENT PROTEIN, PUTATIVE-RELATED"/>
    <property type="match status" value="1"/>
</dbReference>
<sequence length="1375" mass="157701">MHTTLLTLHKSDTQGADDCGYVLQYFPQLMTRVDSLEKDLKQTKLTMGSDIVMLVKKVKKLEGILKRRNVVLSDSKEERSLRIRGGLVKMSSSFLCIRLVTPSKLTVNASGEEQVEDIIPTTLEAAKPLSNVASQKPKSIDKGRSYKSQREGKAPMIIEEAPKKTKEQILQEEASLAEAIRLDTLEKEEEAKQVHLDSLLAQRLAEEEELNEQQKQRKLKFNLKLNITQMKIEILLEQRLKLMQSWTWKLSQLKNLSFEEVKEEFDKLVKQTSKRLKSDEAKDDKSTKKTGKRRKHIARKGLHSDKTDEDESEDSKDADPNLGQGKEGDFGAMLKDITRDDLTELYRIVMNRYGMNGPEDELEKVNKESISWRYYNTCKVHCLNLESSDIYMLIERKYPLTAETNGLASPRSKRLTTDDSVTSSEQLDESISSQQPHATFPQLDSGLVVPKFQPIDDLISCLNKAMAFMSIAFSSRCPSIDNQIRNSSNPRNQSSIQDGKVTIEQVQGRHGQNIAGMRSKEKILLVQAQESGQVLDESNSSGNKNRSSDIENDDIGPLYDSDTVSENNSDITFDIPNMDSDRGKEEHDDVNYEQQHAFFASLINNLKCDVKKCNKVNSEAQQANALLKNELERYKEKEKHFAKDNTIESEHCKKINLLNDEILNLKSQACEKDKILSKENEKYDEYTDQTLRMLLSKEDNVNTRKQGLGFEKQNDNVNPSVLNKGKELAPCLYNTDEIGKYELSDHKIISEEELKCEAEKNLKVKQRKSPLSYHGFVYAETQFEEPPKVPLKRRNVNLKKHLEQTQNLKEHFKQAQNLKEHVKQIELVNKKKLESHISNDFFQKSLYDSDPSNVESESGEKKIIFKNETSSFETKIKELEMTLAQQTKGFKDAKDDFSKKTDKFETYFKKLEKTRVVLERQLDHNIQYSKAKKEPFLKQIASLESKLATQDLISNQKEYSDLRTLYNALKAKLILLTGTKGNLQFLTFKHQKCSFHGLRSEDPKQHLKDFLKLVDSLDLDSENKERTRLRLFQFSVRDQASNWLEHLPAGSITTWEDLTTRFLAQFFLPGRTAKLRNDMLMFQQHHGESLSKAWTRFKDLLQKFHHHGIDHWLQIQFFMIMSPSILKEINDRMAEMFGLLKELTTSRAPDKVLIIEEAKSLITKNVNSISLARGEEDRNDNDDMETDGGINRIDTEMLVKESKKENEAEDGTKNEPIKKAKNKKTAESSSSQPVGYYLKHKINEKLIEGLVDNHIFNDSLSGARIGKVKGKTYNLLPMGHVYEAILRKKITRKEDIGGKFEIPCNIGGLKRMNVLVDQGSDVNVTPLSTYMKLTNERPTETDIRLFLASHSYIYPLGIAEDVLVDDLVMCTPWTL</sequence>
<reference evidence="4" key="2">
    <citation type="submission" date="2022-01" db="EMBL/GenBank/DDBJ databases">
        <authorList>
            <person name="Yamashiro T."/>
            <person name="Shiraishi A."/>
            <person name="Satake H."/>
            <person name="Nakayama K."/>
        </authorList>
    </citation>
    <scope>NUCLEOTIDE SEQUENCE</scope>
</reference>
<feature type="compositionally biased region" description="Acidic residues" evidence="2">
    <location>
        <begin position="1177"/>
        <end position="1186"/>
    </location>
</feature>
<evidence type="ECO:0000256" key="1">
    <source>
        <dbReference type="SAM" id="Coils"/>
    </source>
</evidence>
<protein>
    <submittedName>
        <fullName evidence="4">MAK10-like protein</fullName>
    </submittedName>
</protein>
<feature type="region of interest" description="Disordered" evidence="2">
    <location>
        <begin position="1173"/>
        <end position="1232"/>
    </location>
</feature>
<feature type="region of interest" description="Disordered" evidence="2">
    <location>
        <begin position="405"/>
        <end position="437"/>
    </location>
</feature>
<feature type="compositionally biased region" description="Polar residues" evidence="2">
    <location>
        <begin position="418"/>
        <end position="437"/>
    </location>
</feature>
<gene>
    <name evidence="4" type="ORF">Tco_0682670</name>
</gene>
<evidence type="ECO:0000259" key="3">
    <source>
        <dbReference type="Pfam" id="PF03732"/>
    </source>
</evidence>
<organism evidence="4 5">
    <name type="scientific">Tanacetum coccineum</name>
    <dbReference type="NCBI Taxonomy" id="301880"/>
    <lineage>
        <taxon>Eukaryota</taxon>
        <taxon>Viridiplantae</taxon>
        <taxon>Streptophyta</taxon>
        <taxon>Embryophyta</taxon>
        <taxon>Tracheophyta</taxon>
        <taxon>Spermatophyta</taxon>
        <taxon>Magnoliopsida</taxon>
        <taxon>eudicotyledons</taxon>
        <taxon>Gunneridae</taxon>
        <taxon>Pentapetalae</taxon>
        <taxon>asterids</taxon>
        <taxon>campanulids</taxon>
        <taxon>Asterales</taxon>
        <taxon>Asteraceae</taxon>
        <taxon>Asteroideae</taxon>
        <taxon>Anthemideae</taxon>
        <taxon>Anthemidinae</taxon>
        <taxon>Tanacetum</taxon>
    </lineage>
</organism>
<proteinExistence type="predicted"/>
<accession>A0ABQ4XSW2</accession>
<feature type="compositionally biased region" description="Basic residues" evidence="2">
    <location>
        <begin position="288"/>
        <end position="301"/>
    </location>
</feature>
<feature type="domain" description="Retrotransposon gag" evidence="3">
    <location>
        <begin position="1030"/>
        <end position="1119"/>
    </location>
</feature>
<dbReference type="EMBL" id="BQNB010009766">
    <property type="protein sequence ID" value="GJS68105.1"/>
    <property type="molecule type" value="Genomic_DNA"/>
</dbReference>
<evidence type="ECO:0000313" key="5">
    <source>
        <dbReference type="Proteomes" id="UP001151760"/>
    </source>
</evidence>
<feature type="compositionally biased region" description="Polar residues" evidence="2">
    <location>
        <begin position="531"/>
        <end position="545"/>
    </location>
</feature>
<reference evidence="4" key="1">
    <citation type="journal article" date="2022" name="Int. J. Mol. Sci.">
        <title>Draft Genome of Tanacetum Coccineum: Genomic Comparison of Closely Related Tanacetum-Family Plants.</title>
        <authorList>
            <person name="Yamashiro T."/>
            <person name="Shiraishi A."/>
            <person name="Nakayama K."/>
            <person name="Satake H."/>
        </authorList>
    </citation>
    <scope>NUCLEOTIDE SEQUENCE</scope>
</reference>
<feature type="compositionally biased region" description="Basic and acidic residues" evidence="2">
    <location>
        <begin position="1193"/>
        <end position="1218"/>
    </location>
</feature>
<dbReference type="InterPro" id="IPR005162">
    <property type="entry name" value="Retrotrans_gag_dom"/>
</dbReference>
<feature type="region of interest" description="Disordered" evidence="2">
    <location>
        <begin position="272"/>
        <end position="330"/>
    </location>
</feature>
<keyword evidence="1" id="KW-0175">Coiled coil</keyword>
<feature type="compositionally biased region" description="Acidic residues" evidence="2">
    <location>
        <begin position="307"/>
        <end position="316"/>
    </location>
</feature>
<dbReference type="PANTHER" id="PTHR33223">
    <property type="entry name" value="CCHC-TYPE DOMAIN-CONTAINING PROTEIN"/>
    <property type="match status" value="1"/>
</dbReference>
<feature type="coiled-coil region" evidence="1">
    <location>
        <begin position="798"/>
        <end position="828"/>
    </location>
</feature>
<keyword evidence="5" id="KW-1185">Reference proteome</keyword>
<name>A0ABQ4XSW2_9ASTR</name>
<dbReference type="Proteomes" id="UP001151760">
    <property type="component" value="Unassembled WGS sequence"/>
</dbReference>
<dbReference type="Pfam" id="PF03732">
    <property type="entry name" value="Retrotrans_gag"/>
    <property type="match status" value="1"/>
</dbReference>
<feature type="compositionally biased region" description="Polar residues" evidence="2">
    <location>
        <begin position="562"/>
        <end position="571"/>
    </location>
</feature>
<comment type="caution">
    <text evidence="4">The sequence shown here is derived from an EMBL/GenBank/DDBJ whole genome shotgun (WGS) entry which is preliminary data.</text>
</comment>
<feature type="region of interest" description="Disordered" evidence="2">
    <location>
        <begin position="531"/>
        <end position="573"/>
    </location>
</feature>
<evidence type="ECO:0000313" key="4">
    <source>
        <dbReference type="EMBL" id="GJS68105.1"/>
    </source>
</evidence>
<feature type="coiled-coil region" evidence="1">
    <location>
        <begin position="182"/>
        <end position="224"/>
    </location>
</feature>